<dbReference type="Gene3D" id="3.20.20.150">
    <property type="entry name" value="Divalent-metal-dependent TIM barrel enzymes"/>
    <property type="match status" value="1"/>
</dbReference>
<dbReference type="SUPFAM" id="SSF51658">
    <property type="entry name" value="Xylose isomerase-like"/>
    <property type="match status" value="1"/>
</dbReference>
<evidence type="ECO:0000313" key="1">
    <source>
        <dbReference type="EMBL" id="CED91243.1"/>
    </source>
</evidence>
<reference evidence="1" key="1">
    <citation type="submission" date="2014-07" db="EMBL/GenBank/DDBJ databases">
        <authorList>
            <person name="Zhang J.E."/>
            <person name="Yang H."/>
            <person name="Guo J."/>
            <person name="Deng Z."/>
            <person name="Luo H."/>
            <person name="Luo M."/>
            <person name="Zhao B."/>
        </authorList>
    </citation>
    <scope>NUCLEOTIDE SEQUENCE</scope>
    <source>
        <strain evidence="1">AM4</strain>
    </source>
</reference>
<protein>
    <submittedName>
        <fullName evidence="1">16S rRNA processing protein RimM</fullName>
    </submittedName>
</protein>
<gene>
    <name evidence="1" type="ORF">AAM4_1411</name>
</gene>
<sequence>MGAQGIEFLSDQMLEGAQNASDATIDEFNAIMERHPLERVANDIFINSSLFRNRWLTLEEQVASLQADLRLAKRLGFPLVRLVS</sequence>
<proteinExistence type="predicted"/>
<name>A0A1L7RQ22_9ACTO</name>
<dbReference type="RefSeq" id="WP_210580046.1">
    <property type="nucleotide sequence ID" value="NZ_LK995498.1"/>
</dbReference>
<accession>A0A1L7RQ22</accession>
<dbReference type="EMBL" id="LK995498">
    <property type="protein sequence ID" value="CED91243.1"/>
    <property type="molecule type" value="Genomic_DNA"/>
</dbReference>
<dbReference type="InterPro" id="IPR036237">
    <property type="entry name" value="Xyl_isomerase-like_sf"/>
</dbReference>
<dbReference type="AlphaFoldDB" id="A0A1L7RQ22"/>
<organism evidence="1">
    <name type="scientific">Actinomyces succiniciruminis</name>
    <dbReference type="NCBI Taxonomy" id="1522002"/>
    <lineage>
        <taxon>Bacteria</taxon>
        <taxon>Bacillati</taxon>
        <taxon>Actinomycetota</taxon>
        <taxon>Actinomycetes</taxon>
        <taxon>Actinomycetales</taxon>
        <taxon>Actinomycetaceae</taxon>
        <taxon>Actinomyces</taxon>
    </lineage>
</organism>